<evidence type="ECO:0000313" key="2">
    <source>
        <dbReference type="Proteomes" id="UP000038040"/>
    </source>
</evidence>
<dbReference type="OrthoDB" id="5815886at2759"/>
<dbReference type="EMBL" id="UYYG01001174">
    <property type="protein sequence ID" value="VDN58943.1"/>
    <property type="molecule type" value="Genomic_DNA"/>
</dbReference>
<reference evidence="4" key="1">
    <citation type="submission" date="2017-02" db="UniProtKB">
        <authorList>
            <consortium name="WormBaseParasite"/>
        </authorList>
    </citation>
    <scope>IDENTIFICATION</scope>
</reference>
<evidence type="ECO:0000313" key="1">
    <source>
        <dbReference type="EMBL" id="VDN58943.1"/>
    </source>
</evidence>
<dbReference type="WBParaSite" id="DME_0000511701-mRNA-1">
    <property type="protein sequence ID" value="DME_0000511701-mRNA-1"/>
    <property type="gene ID" value="DME_0000511701"/>
</dbReference>
<dbReference type="Proteomes" id="UP000274756">
    <property type="component" value="Unassembled WGS sequence"/>
</dbReference>
<accession>A0A0N4UCV3</accession>
<dbReference type="Proteomes" id="UP000038040">
    <property type="component" value="Unplaced"/>
</dbReference>
<dbReference type="AlphaFoldDB" id="A0A0N4UCV3"/>
<keyword evidence="3" id="KW-1185">Reference proteome</keyword>
<proteinExistence type="predicted"/>
<evidence type="ECO:0000313" key="3">
    <source>
        <dbReference type="Proteomes" id="UP000274756"/>
    </source>
</evidence>
<organism evidence="2 4">
    <name type="scientific">Dracunculus medinensis</name>
    <name type="common">Guinea worm</name>
    <dbReference type="NCBI Taxonomy" id="318479"/>
    <lineage>
        <taxon>Eukaryota</taxon>
        <taxon>Metazoa</taxon>
        <taxon>Ecdysozoa</taxon>
        <taxon>Nematoda</taxon>
        <taxon>Chromadorea</taxon>
        <taxon>Rhabditida</taxon>
        <taxon>Spirurina</taxon>
        <taxon>Dracunculoidea</taxon>
        <taxon>Dracunculidae</taxon>
        <taxon>Dracunculus</taxon>
    </lineage>
</organism>
<evidence type="ECO:0000313" key="4">
    <source>
        <dbReference type="WBParaSite" id="DME_0000511701-mRNA-1"/>
    </source>
</evidence>
<sequence length="338" mass="39150">MELIQLVTVVRVRKVFRAGEYCDCGRVIQLRRNAAILKQLMKMRLLSLHGKGGWSFLKEMNSEKFSNISNIGPSEIDNEIEYIDINENCNNSTMPNAIPSLESLLNKIKNYQNYGNGTKLKKRVVTKNELRRALTNFYECMPCEKIPCREIEFHLRQKCQKKDEAIAELTGNFMRIYEFALELSEYIKKNFSGTEIYRKVTDWEKNSAIYSEMAAKFSHLPIISPEMENHDTHEAHKKGSVQIFSQSSIGPHEPYAQKLFAYLSDPRPSFFEYIENMYPKYRKSVMNAATQTSTTEPYDHFTKIKSHSKRKLLLPTDADQAKGPIETNEVINISDDEE</sequence>
<reference evidence="1 3" key="2">
    <citation type="submission" date="2018-11" db="EMBL/GenBank/DDBJ databases">
        <authorList>
            <consortium name="Pathogen Informatics"/>
        </authorList>
    </citation>
    <scope>NUCLEOTIDE SEQUENCE [LARGE SCALE GENOMIC DNA]</scope>
</reference>
<name>A0A0N4UCV3_DRAME</name>
<protein>
    <submittedName>
        <fullName evidence="1 4">Uncharacterized protein</fullName>
    </submittedName>
</protein>
<gene>
    <name evidence="1" type="ORF">DME_LOCUS8916</name>
</gene>